<organism evidence="2 3">
    <name type="scientific">Nonomuraea glycinis</name>
    <dbReference type="NCBI Taxonomy" id="2047744"/>
    <lineage>
        <taxon>Bacteria</taxon>
        <taxon>Bacillati</taxon>
        <taxon>Actinomycetota</taxon>
        <taxon>Actinomycetes</taxon>
        <taxon>Streptosporangiales</taxon>
        <taxon>Streptosporangiaceae</taxon>
        <taxon>Nonomuraea</taxon>
    </lineage>
</organism>
<evidence type="ECO:0000256" key="1">
    <source>
        <dbReference type="SAM" id="MobiDB-lite"/>
    </source>
</evidence>
<dbReference type="Proteomes" id="UP000660745">
    <property type="component" value="Unassembled WGS sequence"/>
</dbReference>
<protein>
    <submittedName>
        <fullName evidence="2">Uncharacterized protein</fullName>
    </submittedName>
</protein>
<proteinExistence type="predicted"/>
<dbReference type="RefSeq" id="WP_189139346.1">
    <property type="nucleotide sequence ID" value="NZ_BMNK01000004.1"/>
</dbReference>
<feature type="region of interest" description="Disordered" evidence="1">
    <location>
        <begin position="213"/>
        <end position="245"/>
    </location>
</feature>
<dbReference type="EMBL" id="BMNK01000004">
    <property type="protein sequence ID" value="GGP06767.1"/>
    <property type="molecule type" value="Genomic_DNA"/>
</dbReference>
<dbReference type="AlphaFoldDB" id="A0A918A733"/>
<accession>A0A918A733</accession>
<evidence type="ECO:0000313" key="3">
    <source>
        <dbReference type="Proteomes" id="UP000660745"/>
    </source>
</evidence>
<reference evidence="2" key="1">
    <citation type="journal article" date="2014" name="Int. J. Syst. Evol. Microbiol.">
        <title>Complete genome sequence of Corynebacterium casei LMG S-19264T (=DSM 44701T), isolated from a smear-ripened cheese.</title>
        <authorList>
            <consortium name="US DOE Joint Genome Institute (JGI-PGF)"/>
            <person name="Walter F."/>
            <person name="Albersmeier A."/>
            <person name="Kalinowski J."/>
            <person name="Ruckert C."/>
        </authorList>
    </citation>
    <scope>NUCLEOTIDE SEQUENCE</scope>
    <source>
        <strain evidence="2">CGMCC 4.7430</strain>
    </source>
</reference>
<comment type="caution">
    <text evidence="2">The sequence shown here is derived from an EMBL/GenBank/DDBJ whole genome shotgun (WGS) entry which is preliminary data.</text>
</comment>
<reference evidence="2" key="2">
    <citation type="submission" date="2020-09" db="EMBL/GenBank/DDBJ databases">
        <authorList>
            <person name="Sun Q."/>
            <person name="Zhou Y."/>
        </authorList>
    </citation>
    <scope>NUCLEOTIDE SEQUENCE</scope>
    <source>
        <strain evidence="2">CGMCC 4.7430</strain>
    </source>
</reference>
<gene>
    <name evidence="2" type="ORF">GCM10012278_31920</name>
</gene>
<sequence length="245" mass="26592">MAGGDDARDPGWVLDLLRDRPEQWRADAAGRMVAGLRTEDAHEWEIVAAFVRETGIAPPAGDRFVAGWLRTLDPATAGADPLFPHLAPRVFEIDGLGEVFTDRESGAVHRLVEDGLLERADVVDRVVGRLLRDGPSGVVALVDLHERLGPGLAEVTPRIRDYVRLLPVAPAGVARMALVQVQRVEEAGLLAEELFAEAIEGLAFRPEKKLLRAREHFPGSPPKGSSFRAVRRSRNRAGEGSVGVS</sequence>
<name>A0A918A733_9ACTN</name>
<keyword evidence="3" id="KW-1185">Reference proteome</keyword>
<evidence type="ECO:0000313" key="2">
    <source>
        <dbReference type="EMBL" id="GGP06767.1"/>
    </source>
</evidence>